<dbReference type="AlphaFoldDB" id="H8MZQ8"/>
<gene>
    <name evidence="3" type="ordered locus">COCOR_08094</name>
</gene>
<keyword evidence="2" id="KW-0732">Signal</keyword>
<protein>
    <submittedName>
        <fullName evidence="3">Collagen triple helix repeat protein</fullName>
    </submittedName>
</protein>
<dbReference type="PROSITE" id="PS51257">
    <property type="entry name" value="PROKAR_LIPOPROTEIN"/>
    <property type="match status" value="1"/>
</dbReference>
<reference evidence="3 4" key="1">
    <citation type="journal article" date="2012" name="J. Bacteriol.">
        <title>Complete Genome Sequence of the Fruiting Myxobacterium Corallococcus coralloides DSM 2259.</title>
        <authorList>
            <person name="Huntley S."/>
            <person name="Zhang Y."/>
            <person name="Treuner-Lange A."/>
            <person name="Kneip S."/>
            <person name="Sensen C.W."/>
            <person name="Sogaard-Andersen L."/>
        </authorList>
    </citation>
    <scope>NUCLEOTIDE SEQUENCE [LARGE SCALE GENOMIC DNA]</scope>
    <source>
        <strain evidence="4">ATCC 25202 / DSM 2259 / NBRC 100086 / M2</strain>
    </source>
</reference>
<dbReference type="GO" id="GO:0005615">
    <property type="term" value="C:extracellular space"/>
    <property type="evidence" value="ECO:0007669"/>
    <property type="project" value="TreeGrafter"/>
</dbReference>
<keyword evidence="3" id="KW-0176">Collagen</keyword>
<evidence type="ECO:0000256" key="1">
    <source>
        <dbReference type="SAM" id="MobiDB-lite"/>
    </source>
</evidence>
<dbReference type="EMBL" id="CP003389">
    <property type="protein sequence ID" value="AFE07923.1"/>
    <property type="molecule type" value="Genomic_DNA"/>
</dbReference>
<dbReference type="InterPro" id="IPR011050">
    <property type="entry name" value="Pectin_lyase_fold/virulence"/>
</dbReference>
<evidence type="ECO:0000313" key="3">
    <source>
        <dbReference type="EMBL" id="AFE07923.1"/>
    </source>
</evidence>
<dbReference type="PANTHER" id="PTHR24023:SF1082">
    <property type="entry name" value="COLLAGEN TRIPLE HELIX REPEAT"/>
    <property type="match status" value="1"/>
</dbReference>
<keyword evidence="4" id="KW-1185">Reference proteome</keyword>
<organism evidence="3 4">
    <name type="scientific">Corallococcus coralloides (strain ATCC 25202 / DSM 2259 / NBRC 100086 / M2)</name>
    <name type="common">Myxococcus coralloides</name>
    <dbReference type="NCBI Taxonomy" id="1144275"/>
    <lineage>
        <taxon>Bacteria</taxon>
        <taxon>Pseudomonadati</taxon>
        <taxon>Myxococcota</taxon>
        <taxon>Myxococcia</taxon>
        <taxon>Myxococcales</taxon>
        <taxon>Cystobacterineae</taxon>
        <taxon>Myxococcaceae</taxon>
        <taxon>Corallococcus</taxon>
    </lineage>
</organism>
<dbReference type="Pfam" id="PF01391">
    <property type="entry name" value="Collagen"/>
    <property type="match status" value="1"/>
</dbReference>
<sequence>MGIPSVRRALLPLMLFVSACKAGEMGASGPSGEQGPQGPQGIQGPVGETGPQGAQGIQGPVGETGPQGPQGLTGETGPQGLTGAAGAKGDTGLKGDTGPKGEPGAKGDTGPKGEPGEKGDTGATGATGPSAADVLATARIRLVPLGATALESGAALRAAVSAVPSDGSETWVLKLGAGTYDLGASGLPLKRGVFLLGSGTQVSRVVSSTAAGGTVMGATGAGLRDLFVGNTGGGAQSIAVLNGSNGFMVSDVAAEARNGQYITHAVLYENVTDLPSDGLVRVRALGSSGTGQVSGMFLSGCTLKVTDLHVDGRGGAGGGDVFGLLVERGVVEARRVTATASGGPRGHGVYAAGPMLLEQSDVSGEGTANGVGVTVLSPGAKLRYVQAKGSARAMVVDAPSTQPESPVRIHHSLFEKNVYVTGNTRVRMVQSTLSEGLTAESAAFASCVMSTNDTEMLNSDCS</sequence>
<feature type="compositionally biased region" description="Low complexity" evidence="1">
    <location>
        <begin position="27"/>
        <end position="46"/>
    </location>
</feature>
<dbReference type="InterPro" id="IPR008160">
    <property type="entry name" value="Collagen"/>
</dbReference>
<reference evidence="4" key="2">
    <citation type="submission" date="2012-03" db="EMBL/GenBank/DDBJ databases">
        <title>Genome sequence of the fruiting myxobacterium Corallococcus coralloides DSM 2259.</title>
        <authorList>
            <person name="Huntley S."/>
            <person name="Zhang Y."/>
            <person name="Treuner-Lange A."/>
            <person name="Sensen C.W."/>
            <person name="Sogaard-Andersen L."/>
        </authorList>
    </citation>
    <scope>NUCLEOTIDE SEQUENCE [LARGE SCALE GENOMIC DNA]</scope>
    <source>
        <strain evidence="4">ATCC 25202 / DSM 2259 / NBRC 100086 / M2</strain>
    </source>
</reference>
<dbReference type="STRING" id="1144275.COCOR_08094"/>
<proteinExistence type="predicted"/>
<feature type="region of interest" description="Disordered" evidence="1">
    <location>
        <begin position="26"/>
        <end position="129"/>
    </location>
</feature>
<dbReference type="KEGG" id="ccx:COCOR_08094"/>
<dbReference type="Proteomes" id="UP000007587">
    <property type="component" value="Chromosome"/>
</dbReference>
<dbReference type="GO" id="GO:0031012">
    <property type="term" value="C:extracellular matrix"/>
    <property type="evidence" value="ECO:0007669"/>
    <property type="project" value="TreeGrafter"/>
</dbReference>
<dbReference type="InterPro" id="IPR050149">
    <property type="entry name" value="Collagen_superfamily"/>
</dbReference>
<evidence type="ECO:0000256" key="2">
    <source>
        <dbReference type="SAM" id="SignalP"/>
    </source>
</evidence>
<dbReference type="InParanoid" id="H8MZQ8"/>
<accession>H8MZQ8</accession>
<name>H8MZQ8_CORCM</name>
<dbReference type="SUPFAM" id="SSF51126">
    <property type="entry name" value="Pectin lyase-like"/>
    <property type="match status" value="1"/>
</dbReference>
<feature type="signal peptide" evidence="2">
    <location>
        <begin position="1"/>
        <end position="22"/>
    </location>
</feature>
<dbReference type="HOGENOM" id="CLU_668540_0_0_7"/>
<evidence type="ECO:0000313" key="4">
    <source>
        <dbReference type="Proteomes" id="UP000007587"/>
    </source>
</evidence>
<dbReference type="eggNOG" id="COG1409">
    <property type="taxonomic scope" value="Bacteria"/>
</dbReference>
<feature type="chain" id="PRO_5003614817" evidence="2">
    <location>
        <begin position="23"/>
        <end position="462"/>
    </location>
</feature>
<dbReference type="PANTHER" id="PTHR24023">
    <property type="entry name" value="COLLAGEN ALPHA"/>
    <property type="match status" value="1"/>
</dbReference>
<feature type="compositionally biased region" description="Basic and acidic residues" evidence="1">
    <location>
        <begin position="91"/>
        <end position="120"/>
    </location>
</feature>